<evidence type="ECO:0000313" key="2">
    <source>
        <dbReference type="Proteomes" id="UP001480082"/>
    </source>
</evidence>
<dbReference type="EMBL" id="JAMYRI010000009">
    <property type="protein sequence ID" value="MER9285530.1"/>
    <property type="molecule type" value="Genomic_DNA"/>
</dbReference>
<name>A0ACC6T1Q6_9HYPH</name>
<gene>
    <name evidence="1" type="ORF">NKI81_16390</name>
</gene>
<proteinExistence type="predicted"/>
<comment type="caution">
    <text evidence="1">The sequence shown here is derived from an EMBL/GenBank/DDBJ whole genome shotgun (WGS) entry which is preliminary data.</text>
</comment>
<keyword evidence="2" id="KW-1185">Reference proteome</keyword>
<accession>A0ACC6T1Q6</accession>
<sequence length="210" mass="23439">MRRRLDVEQLDDQGLTSHIRQHRRDTGRRLWLLDISSFRTAMVVVAISCEDSGERMAVGFGAGFHMVNAARAAFLELVQSEATMQAHVERAERRRNATASDADCRVSRWKRFADVRNFRFAIGEPAAGLENAGTGNVDDLLDEVEEVCGQRVWFADLSRSEIGIPVAKAICEGLSHFKVRWGCRRNTAPSIASVSSRTVSGLSQARKLFM</sequence>
<reference evidence="1 2" key="1">
    <citation type="journal article" date="2024" name="Proc. Natl. Acad. Sci. U.S.A.">
        <title>The evolutionary genomics of adaptation to stress in wild rhizobium bacteria.</title>
        <authorList>
            <person name="Kehlet-Delgado H."/>
            <person name="Montoya A.P."/>
            <person name="Jensen K.T."/>
            <person name="Wendlandt C.E."/>
            <person name="Dexheimer C."/>
            <person name="Roberts M."/>
            <person name="Torres Martinez L."/>
            <person name="Friesen M.L."/>
            <person name="Griffitts J.S."/>
            <person name="Porter S.S."/>
        </authorList>
    </citation>
    <scope>NUCLEOTIDE SEQUENCE [LARGE SCALE GENOMIC DNA]</scope>
    <source>
        <strain evidence="1 2">M0468</strain>
    </source>
</reference>
<organism evidence="1 2">
    <name type="scientific">Mesorhizobium australicum</name>
    <dbReference type="NCBI Taxonomy" id="536018"/>
    <lineage>
        <taxon>Bacteria</taxon>
        <taxon>Pseudomonadati</taxon>
        <taxon>Pseudomonadota</taxon>
        <taxon>Alphaproteobacteria</taxon>
        <taxon>Hyphomicrobiales</taxon>
        <taxon>Phyllobacteriaceae</taxon>
        <taxon>Mesorhizobium</taxon>
    </lineage>
</organism>
<protein>
    <submittedName>
        <fullName evidence="1">YcaO-like family protein</fullName>
    </submittedName>
</protein>
<evidence type="ECO:0000313" key="1">
    <source>
        <dbReference type="EMBL" id="MER9285530.1"/>
    </source>
</evidence>
<dbReference type="Proteomes" id="UP001480082">
    <property type="component" value="Unassembled WGS sequence"/>
</dbReference>